<proteinExistence type="predicted"/>
<reference evidence="2 3" key="1">
    <citation type="submission" date="2017-12" db="EMBL/GenBank/DDBJ databases">
        <title>Phylogenetic diversity of female urinary microbiome.</title>
        <authorList>
            <person name="Thomas-White K."/>
            <person name="Wolfe A.J."/>
        </authorList>
    </citation>
    <scope>NUCLEOTIDE SEQUENCE [LARGE SCALE GENOMIC DNA]</scope>
    <source>
        <strain evidence="2 3">UMB0321</strain>
    </source>
</reference>
<protein>
    <submittedName>
        <fullName evidence="2">Nuclear transport factor 2 family protein</fullName>
    </submittedName>
</protein>
<organism evidence="2 3">
    <name type="scientific">Neisseria sicca</name>
    <dbReference type="NCBI Taxonomy" id="490"/>
    <lineage>
        <taxon>Bacteria</taxon>
        <taxon>Pseudomonadati</taxon>
        <taxon>Pseudomonadota</taxon>
        <taxon>Betaproteobacteria</taxon>
        <taxon>Neisseriales</taxon>
        <taxon>Neisseriaceae</taxon>
        <taxon>Neisseria</taxon>
    </lineage>
</organism>
<gene>
    <name evidence="2" type="ORF">CYK00_03505</name>
</gene>
<dbReference type="RefSeq" id="WP_101809972.1">
    <property type="nucleotide sequence ID" value="NZ_PKJO01000003.1"/>
</dbReference>
<dbReference type="EMBL" id="PKJO01000003">
    <property type="protein sequence ID" value="PLA40650.1"/>
    <property type="molecule type" value="Genomic_DNA"/>
</dbReference>
<dbReference type="InterPro" id="IPR032710">
    <property type="entry name" value="NTF2-like_dom_sf"/>
</dbReference>
<dbReference type="Gene3D" id="3.10.450.50">
    <property type="match status" value="1"/>
</dbReference>
<evidence type="ECO:0000313" key="2">
    <source>
        <dbReference type="EMBL" id="PLA40650.1"/>
    </source>
</evidence>
<dbReference type="SUPFAM" id="SSF54427">
    <property type="entry name" value="NTF2-like"/>
    <property type="match status" value="1"/>
</dbReference>
<dbReference type="InterPro" id="IPR037401">
    <property type="entry name" value="SnoaL-like"/>
</dbReference>
<dbReference type="Pfam" id="PF13577">
    <property type="entry name" value="SnoaL_4"/>
    <property type="match status" value="1"/>
</dbReference>
<sequence>MTPIETLIEKQAIKELVDTFSNLADIKDVAAQGPLFTEDGHVTTYIGGELFADLKNRAEIVGVFTDFLANFKRVYHLNGQLTIHSLSDSRAEGINYCHVVLTEEKDGKEMVHNHYVRYNGTYVKEDGKWLIQRRIANFMISDSRELGKIA</sequence>
<feature type="domain" description="SnoaL-like" evidence="1">
    <location>
        <begin position="6"/>
        <end position="134"/>
    </location>
</feature>
<comment type="caution">
    <text evidence="2">The sequence shown here is derived from an EMBL/GenBank/DDBJ whole genome shotgun (WGS) entry which is preliminary data.</text>
</comment>
<accession>A0A2I1XDD8</accession>
<name>A0A2I1XDD8_NEISI</name>
<dbReference type="AlphaFoldDB" id="A0A2I1XDD8"/>
<evidence type="ECO:0000313" key="3">
    <source>
        <dbReference type="Proteomes" id="UP000234767"/>
    </source>
</evidence>
<dbReference type="Proteomes" id="UP000234767">
    <property type="component" value="Unassembled WGS sequence"/>
</dbReference>
<evidence type="ECO:0000259" key="1">
    <source>
        <dbReference type="Pfam" id="PF13577"/>
    </source>
</evidence>